<protein>
    <recommendedName>
        <fullName evidence="24">DNA oxidative demethylase ALKBH2</fullName>
        <ecNumber evidence="23">1.14.11.33</ecNumber>
    </recommendedName>
    <alternativeName>
        <fullName evidence="25">Alkylated DNA repair protein alkB homolog 2</fullName>
    </alternativeName>
    <alternativeName>
        <fullName evidence="26">Alpha-ketoglutarate-dependent dioxygenase alkB homolog 2</fullName>
    </alternativeName>
</protein>
<sequence>MYIALKWLVSLVLVMWLALCVLDAHRKKNLTQQLQYDLQTVFKSFYNTTSHKVHKKSYNTERIKIPNDSHNNIYLQYFMFLAGACMVTVFNRKNDIIRLTKRKVTNFNFDSTQCLKKTTKLISAAIVKYYKIILTRLLKTSILKINLILLNKFKKMRQEQRNLGDLLITRREEIKNIRMRYQLDTEAKYEDVINKFPKKQLLENQSLNISFQQLYLITHQENIFLKSKIKKLTKEKEDAERKLIKLISQVCQSKNNDLKVYCSKFIVHTKNNLLNSDVKAEIDKFLRKSSDVGCFQENYQSSEQNTCGNSGSLTIKSDEFIDNKTAAVQKTTKLRGQSGEYVWIVKDKYGIIEKLYECGEDFDNGDTVRRIRQYSVYYDTECLLDLDNSTFVNNQDADVSSTRNTFTNYKLTVEISMAECLEKIDLNSFTWRKIREIGLDLEYAVTIPRPIATTLLKELEETLCYFTGDLAQIKVFGKIYPLPRQQVAYGDPGITYTYSGITVPALPWPPVVLSIRDFLYKLKGIKYDFVLVNKYRNGNDHMGEHRDNEPDLDPNFPIASVSLGVERPFVLKHKDARKPKPYKKMIPKGKFNLY</sequence>
<dbReference type="GO" id="GO:0005654">
    <property type="term" value="C:nucleoplasm"/>
    <property type="evidence" value="ECO:0007669"/>
    <property type="project" value="UniProtKB-SubCell"/>
</dbReference>
<evidence type="ECO:0000256" key="29">
    <source>
        <dbReference type="SAM" id="Phobius"/>
    </source>
</evidence>
<dbReference type="InterPro" id="IPR027450">
    <property type="entry name" value="AlkB-like"/>
</dbReference>
<evidence type="ECO:0000256" key="19">
    <source>
        <dbReference type="ARBA" id="ARBA00052627"/>
    </source>
</evidence>
<evidence type="ECO:0000256" key="15">
    <source>
        <dbReference type="ARBA" id="ARBA00051376"/>
    </source>
</evidence>
<comment type="catalytic activity">
    <reaction evidence="13">
        <text>an N(3)-methyl-2'-deoxycytidine in single-stranded DNA + 2-oxoglutarate + O2 = a 2'-deoxycytidine in single-stranded DNA + formaldehyde + succinate + CO2 + H(+)</text>
        <dbReference type="Rhea" id="RHEA:70435"/>
        <dbReference type="Rhea" id="RHEA-COMP:12846"/>
        <dbReference type="Rhea" id="RHEA-COMP:17894"/>
        <dbReference type="ChEBI" id="CHEBI:15378"/>
        <dbReference type="ChEBI" id="CHEBI:15379"/>
        <dbReference type="ChEBI" id="CHEBI:16526"/>
        <dbReference type="ChEBI" id="CHEBI:16810"/>
        <dbReference type="ChEBI" id="CHEBI:16842"/>
        <dbReference type="ChEBI" id="CHEBI:30031"/>
        <dbReference type="ChEBI" id="CHEBI:85452"/>
        <dbReference type="ChEBI" id="CHEBI:139075"/>
    </reaction>
    <physiologicalReaction direction="left-to-right" evidence="13">
        <dbReference type="Rhea" id="RHEA:70436"/>
    </physiologicalReaction>
</comment>
<dbReference type="InterPro" id="IPR037151">
    <property type="entry name" value="AlkB-like_sf"/>
</dbReference>
<feature type="transmembrane region" description="Helical" evidence="29">
    <location>
        <begin position="73"/>
        <end position="91"/>
    </location>
</feature>
<comment type="catalytic activity">
    <reaction evidence="17">
        <text>a 1,N(2)-etheno-2'-deoxyguanosine in double-stranded DNA + 2-oxoglutarate + O2 + H2O = a 2'-deoxyguanosine in double-stranded DNA + glyoxal + succinate + CO2</text>
        <dbReference type="Rhea" id="RHEA:70487"/>
        <dbReference type="Rhea" id="RHEA-COMP:17910"/>
        <dbReference type="Rhea" id="RHEA-COMP:17912"/>
        <dbReference type="ChEBI" id="CHEBI:15377"/>
        <dbReference type="ChEBI" id="CHEBI:15379"/>
        <dbReference type="ChEBI" id="CHEBI:16526"/>
        <dbReference type="ChEBI" id="CHEBI:16810"/>
        <dbReference type="ChEBI" id="CHEBI:30031"/>
        <dbReference type="ChEBI" id="CHEBI:34779"/>
        <dbReference type="ChEBI" id="CHEBI:85445"/>
        <dbReference type="ChEBI" id="CHEBI:189586"/>
    </reaction>
    <physiologicalReaction direction="left-to-right" evidence="17">
        <dbReference type="Rhea" id="RHEA:70488"/>
    </physiologicalReaction>
</comment>
<gene>
    <name evidence="32" type="ORF">EEDITHA_LOCUS3214</name>
</gene>
<dbReference type="GO" id="GO:0005730">
    <property type="term" value="C:nucleolus"/>
    <property type="evidence" value="ECO:0007669"/>
    <property type="project" value="UniProtKB-SubCell"/>
</dbReference>
<organism evidence="32 33">
    <name type="scientific">Euphydryas editha</name>
    <name type="common">Edith's checkerspot</name>
    <dbReference type="NCBI Taxonomy" id="104508"/>
    <lineage>
        <taxon>Eukaryota</taxon>
        <taxon>Metazoa</taxon>
        <taxon>Ecdysozoa</taxon>
        <taxon>Arthropoda</taxon>
        <taxon>Hexapoda</taxon>
        <taxon>Insecta</taxon>
        <taxon>Pterygota</taxon>
        <taxon>Neoptera</taxon>
        <taxon>Endopterygota</taxon>
        <taxon>Lepidoptera</taxon>
        <taxon>Glossata</taxon>
        <taxon>Ditrysia</taxon>
        <taxon>Papilionoidea</taxon>
        <taxon>Nymphalidae</taxon>
        <taxon>Nymphalinae</taxon>
        <taxon>Euphydryas</taxon>
    </lineage>
</organism>
<comment type="catalytic activity">
    <reaction evidence="15">
        <text>an N(3)-methyl-2'-deoxycytidine in double-stranded DNA + 2-oxoglutarate + O2 = a 2'-deoxycytidine in double-stranded DNA + formaldehyde + succinate + CO2 + H(+)</text>
        <dbReference type="Rhea" id="RHEA:70439"/>
        <dbReference type="Rhea" id="RHEA-COMP:14237"/>
        <dbReference type="Rhea" id="RHEA-COMP:17070"/>
        <dbReference type="ChEBI" id="CHEBI:15378"/>
        <dbReference type="ChEBI" id="CHEBI:15379"/>
        <dbReference type="ChEBI" id="CHEBI:16526"/>
        <dbReference type="ChEBI" id="CHEBI:16810"/>
        <dbReference type="ChEBI" id="CHEBI:16842"/>
        <dbReference type="ChEBI" id="CHEBI:30031"/>
        <dbReference type="ChEBI" id="CHEBI:85452"/>
        <dbReference type="ChEBI" id="CHEBI:139075"/>
    </reaction>
    <physiologicalReaction direction="left-to-right" evidence="15">
        <dbReference type="Rhea" id="RHEA:70440"/>
    </physiologicalReaction>
</comment>
<dbReference type="Gene3D" id="2.60.120.590">
    <property type="entry name" value="Alpha-ketoglutarate-dependent dioxygenase AlkB-like"/>
    <property type="match status" value="1"/>
</dbReference>
<keyword evidence="11" id="KW-0539">Nucleus</keyword>
<keyword evidence="5" id="KW-0227">DNA damage</keyword>
<comment type="subunit">
    <text evidence="22">Interacts with PCNA homotrimer; this interaction is enhanced during the S-phase of the cell cycle. Interacts with nucleolar proteins NCL, UBTF and NPM1. Interacts with XRCC5-XRCC6 heterodimer.</text>
</comment>
<evidence type="ECO:0000256" key="24">
    <source>
        <dbReference type="ARBA" id="ARBA00072134"/>
    </source>
</evidence>
<dbReference type="EMBL" id="CAKOGL010000005">
    <property type="protein sequence ID" value="CAH2086895.1"/>
    <property type="molecule type" value="Genomic_DNA"/>
</dbReference>
<evidence type="ECO:0000256" key="14">
    <source>
        <dbReference type="ARBA" id="ARBA00051189"/>
    </source>
</evidence>
<comment type="catalytic activity">
    <reaction evidence="18">
        <text>a 3,N(4)-etheno-2'-deoxycytidine in single-stranded DNA + 2-oxoglutarate + O2 + H2O = a 2'-deoxycytidine in single-stranded DNA + glyoxal + succinate + CO2</text>
        <dbReference type="Rhea" id="RHEA:70471"/>
        <dbReference type="Rhea" id="RHEA-COMP:12846"/>
        <dbReference type="Rhea" id="RHEA-COMP:17906"/>
        <dbReference type="ChEBI" id="CHEBI:15377"/>
        <dbReference type="ChEBI" id="CHEBI:15379"/>
        <dbReference type="ChEBI" id="CHEBI:16526"/>
        <dbReference type="ChEBI" id="CHEBI:16810"/>
        <dbReference type="ChEBI" id="CHEBI:30031"/>
        <dbReference type="ChEBI" id="CHEBI:34779"/>
        <dbReference type="ChEBI" id="CHEBI:85452"/>
        <dbReference type="ChEBI" id="CHEBI:189585"/>
    </reaction>
    <physiologicalReaction direction="left-to-right" evidence="18">
        <dbReference type="Rhea" id="RHEA:70472"/>
    </physiologicalReaction>
</comment>
<keyword evidence="9" id="KW-0408">Iron</keyword>
<evidence type="ECO:0000256" key="16">
    <source>
        <dbReference type="ARBA" id="ARBA00051434"/>
    </source>
</evidence>
<dbReference type="PANTHER" id="PTHR31573">
    <property type="entry name" value="ALPHA-KETOGLUTARATE-DEPENDENT DIOXYGENASE ALKB HOMOLOG 2"/>
    <property type="match status" value="1"/>
</dbReference>
<dbReference type="GO" id="GO:0006307">
    <property type="term" value="P:DNA alkylation repair"/>
    <property type="evidence" value="ECO:0007669"/>
    <property type="project" value="TreeGrafter"/>
</dbReference>
<feature type="binding site" evidence="27">
    <location>
        <position position="533"/>
    </location>
    <ligand>
        <name>2-oxoglutarate</name>
        <dbReference type="ChEBI" id="CHEBI:16810"/>
    </ligand>
</feature>
<feature type="signal peptide" evidence="30">
    <location>
        <begin position="1"/>
        <end position="20"/>
    </location>
</feature>
<keyword evidence="4" id="KW-0479">Metal-binding</keyword>
<comment type="subcellular location">
    <subcellularLocation>
        <location evidence="2">Nucleus</location>
        <location evidence="2">Nucleolus</location>
    </subcellularLocation>
    <subcellularLocation>
        <location evidence="3">Nucleus</location>
        <location evidence="3">Nucleoplasm</location>
    </subcellularLocation>
</comment>
<dbReference type="AlphaFoldDB" id="A0AAU9TMV8"/>
<dbReference type="EC" id="1.14.11.33" evidence="23"/>
<evidence type="ECO:0000313" key="32">
    <source>
        <dbReference type="EMBL" id="CAH2086895.1"/>
    </source>
</evidence>
<keyword evidence="29" id="KW-0812">Transmembrane</keyword>
<evidence type="ECO:0000259" key="31">
    <source>
        <dbReference type="Pfam" id="PF13532"/>
    </source>
</evidence>
<name>A0AAU9TMV8_EUPED</name>
<feature type="binding site" evidence="27">
    <location>
        <begin position="476"/>
        <end position="478"/>
    </location>
    <ligand>
        <name>substrate</name>
    </ligand>
</feature>
<evidence type="ECO:0000256" key="26">
    <source>
        <dbReference type="ARBA" id="ARBA00081727"/>
    </source>
</evidence>
<reference evidence="32" key="1">
    <citation type="submission" date="2022-03" db="EMBL/GenBank/DDBJ databases">
        <authorList>
            <person name="Tunstrom K."/>
        </authorList>
    </citation>
    <scope>NUCLEOTIDE SEQUENCE</scope>
</reference>
<feature type="coiled-coil region" evidence="28">
    <location>
        <begin position="222"/>
        <end position="249"/>
    </location>
</feature>
<evidence type="ECO:0000256" key="4">
    <source>
        <dbReference type="ARBA" id="ARBA00022723"/>
    </source>
</evidence>
<proteinExistence type="predicted"/>
<evidence type="ECO:0000256" key="13">
    <source>
        <dbReference type="ARBA" id="ARBA00051165"/>
    </source>
</evidence>
<comment type="caution">
    <text evidence="32">The sequence shown here is derived from an EMBL/GenBank/DDBJ whole genome shotgun (WGS) entry which is preliminary data.</text>
</comment>
<evidence type="ECO:0000256" key="12">
    <source>
        <dbReference type="ARBA" id="ARBA00051010"/>
    </source>
</evidence>
<evidence type="ECO:0000256" key="2">
    <source>
        <dbReference type="ARBA" id="ARBA00004604"/>
    </source>
</evidence>
<dbReference type="GO" id="GO:0051747">
    <property type="term" value="F:cytosine C-5 DNA demethylase activity"/>
    <property type="evidence" value="ECO:0007669"/>
    <property type="project" value="UniProtKB-ARBA"/>
</dbReference>
<evidence type="ECO:0000256" key="27">
    <source>
        <dbReference type="PIRSR" id="PIRSR632852-1"/>
    </source>
</evidence>
<evidence type="ECO:0000256" key="5">
    <source>
        <dbReference type="ARBA" id="ARBA00022763"/>
    </source>
</evidence>
<keyword evidence="7" id="KW-0223">Dioxygenase</keyword>
<comment type="catalytic activity">
    <reaction evidence="20">
        <text>an N(1)-methyl-2'-deoxyadenosine in double-stranded DNA + 2-oxoglutarate + O2 = a 2'-deoxyadenosine in double-stranded DNA + formaldehyde + succinate + CO2 + H(+)</text>
        <dbReference type="Rhea" id="RHEA:70443"/>
        <dbReference type="Rhea" id="RHEA-COMP:14236"/>
        <dbReference type="Rhea" id="RHEA-COMP:17897"/>
        <dbReference type="ChEBI" id="CHEBI:15378"/>
        <dbReference type="ChEBI" id="CHEBI:15379"/>
        <dbReference type="ChEBI" id="CHEBI:16526"/>
        <dbReference type="ChEBI" id="CHEBI:16810"/>
        <dbReference type="ChEBI" id="CHEBI:16842"/>
        <dbReference type="ChEBI" id="CHEBI:30031"/>
        <dbReference type="ChEBI" id="CHEBI:90615"/>
        <dbReference type="ChEBI" id="CHEBI:139096"/>
    </reaction>
    <physiologicalReaction direction="left-to-right" evidence="20">
        <dbReference type="Rhea" id="RHEA:70444"/>
    </physiologicalReaction>
</comment>
<evidence type="ECO:0000313" key="33">
    <source>
        <dbReference type="Proteomes" id="UP001153954"/>
    </source>
</evidence>
<evidence type="ECO:0000256" key="23">
    <source>
        <dbReference type="ARBA" id="ARBA00066725"/>
    </source>
</evidence>
<evidence type="ECO:0000256" key="9">
    <source>
        <dbReference type="ARBA" id="ARBA00023004"/>
    </source>
</evidence>
<feature type="binding site" evidence="27">
    <location>
        <position position="545"/>
    </location>
    <ligand>
        <name>2-oxoglutarate</name>
        <dbReference type="ChEBI" id="CHEBI:16810"/>
    </ligand>
</feature>
<keyword evidence="33" id="KW-1185">Reference proteome</keyword>
<keyword evidence="29" id="KW-0472">Membrane</keyword>
<comment type="catalytic activity">
    <reaction evidence="12">
        <text>an N(1)-methyl-2'-deoxyadenosine in single-stranded DNA + 2-oxoglutarate + O2 = a 2'-deoxyadenosine in single-stranded DNA + formaldehyde + succinate + CO2 + H(+)</text>
        <dbReference type="Rhea" id="RHEA:70447"/>
        <dbReference type="Rhea" id="RHEA-COMP:17895"/>
        <dbReference type="Rhea" id="RHEA-COMP:17896"/>
        <dbReference type="ChEBI" id="CHEBI:15378"/>
        <dbReference type="ChEBI" id="CHEBI:15379"/>
        <dbReference type="ChEBI" id="CHEBI:16526"/>
        <dbReference type="ChEBI" id="CHEBI:16810"/>
        <dbReference type="ChEBI" id="CHEBI:16842"/>
        <dbReference type="ChEBI" id="CHEBI:30031"/>
        <dbReference type="ChEBI" id="CHEBI:90615"/>
        <dbReference type="ChEBI" id="CHEBI:139096"/>
    </reaction>
    <physiologicalReaction direction="left-to-right" evidence="12">
        <dbReference type="Rhea" id="RHEA:70448"/>
    </physiologicalReaction>
</comment>
<evidence type="ECO:0000256" key="7">
    <source>
        <dbReference type="ARBA" id="ARBA00022964"/>
    </source>
</evidence>
<evidence type="ECO:0000256" key="6">
    <source>
        <dbReference type="ARBA" id="ARBA00022842"/>
    </source>
</evidence>
<keyword evidence="30" id="KW-0732">Signal</keyword>
<feature type="binding site" evidence="27">
    <location>
        <begin position="496"/>
        <end position="498"/>
    </location>
    <ligand>
        <name>substrate</name>
    </ligand>
</feature>
<comment type="catalytic activity">
    <reaction evidence="21">
        <text>a methylated nucleobase within DNA + 2-oxoglutarate + O2 = a nucleobase within DNA + formaldehyde + succinate + CO2</text>
        <dbReference type="Rhea" id="RHEA:30299"/>
        <dbReference type="Rhea" id="RHEA-COMP:12192"/>
        <dbReference type="Rhea" id="RHEA-COMP:12193"/>
        <dbReference type="ChEBI" id="CHEBI:15379"/>
        <dbReference type="ChEBI" id="CHEBI:16526"/>
        <dbReference type="ChEBI" id="CHEBI:16810"/>
        <dbReference type="ChEBI" id="CHEBI:16842"/>
        <dbReference type="ChEBI" id="CHEBI:30031"/>
        <dbReference type="ChEBI" id="CHEBI:32875"/>
        <dbReference type="ChEBI" id="CHEBI:64428"/>
        <dbReference type="EC" id="1.14.11.33"/>
    </reaction>
    <physiologicalReaction direction="left-to-right" evidence="21">
        <dbReference type="Rhea" id="RHEA:30300"/>
    </physiologicalReaction>
</comment>
<evidence type="ECO:0000256" key="11">
    <source>
        <dbReference type="ARBA" id="ARBA00023242"/>
    </source>
</evidence>
<evidence type="ECO:0000256" key="20">
    <source>
        <dbReference type="ARBA" id="ARBA00052800"/>
    </source>
</evidence>
<dbReference type="InterPro" id="IPR032852">
    <property type="entry name" value="ALKBH2"/>
</dbReference>
<evidence type="ECO:0000256" key="1">
    <source>
        <dbReference type="ARBA" id="ARBA00001954"/>
    </source>
</evidence>
<accession>A0AAU9TMV8</accession>
<dbReference type="Pfam" id="PF13532">
    <property type="entry name" value="2OG-FeII_Oxy_2"/>
    <property type="match status" value="1"/>
</dbReference>
<evidence type="ECO:0000256" key="8">
    <source>
        <dbReference type="ARBA" id="ARBA00023002"/>
    </source>
</evidence>
<comment type="catalytic activity">
    <reaction evidence="16">
        <text>a 3,N(4)-etheno-2'-deoxycytidine in double-stranded DNA + 2-oxoglutarate + O2 + H2O = a 2'-deoxycytidine in double-stranded DNA + glyoxal + succinate + CO2</text>
        <dbReference type="Rhea" id="RHEA:70467"/>
        <dbReference type="Rhea" id="RHEA-COMP:17070"/>
        <dbReference type="Rhea" id="RHEA-COMP:17905"/>
        <dbReference type="ChEBI" id="CHEBI:15377"/>
        <dbReference type="ChEBI" id="CHEBI:15379"/>
        <dbReference type="ChEBI" id="CHEBI:16526"/>
        <dbReference type="ChEBI" id="CHEBI:16810"/>
        <dbReference type="ChEBI" id="CHEBI:30031"/>
        <dbReference type="ChEBI" id="CHEBI:34779"/>
        <dbReference type="ChEBI" id="CHEBI:85452"/>
        <dbReference type="ChEBI" id="CHEBI:189585"/>
    </reaction>
    <physiologicalReaction direction="left-to-right" evidence="16">
        <dbReference type="Rhea" id="RHEA:70468"/>
    </physiologicalReaction>
</comment>
<keyword evidence="6" id="KW-0460">Magnesium</keyword>
<feature type="chain" id="PRO_5043426343" description="DNA oxidative demethylase ALKBH2" evidence="30">
    <location>
        <begin position="21"/>
        <end position="594"/>
    </location>
</feature>
<keyword evidence="10" id="KW-0234">DNA repair</keyword>
<dbReference type="PANTHER" id="PTHR31573:SF1">
    <property type="entry name" value="DNA OXIDATIVE DEMETHYLASE ALKBH2"/>
    <property type="match status" value="1"/>
</dbReference>
<keyword evidence="28" id="KW-0175">Coiled coil</keyword>
<dbReference type="SUPFAM" id="SSF51197">
    <property type="entry name" value="Clavaminate synthase-like"/>
    <property type="match status" value="1"/>
</dbReference>
<evidence type="ECO:0000256" key="10">
    <source>
        <dbReference type="ARBA" id="ARBA00023204"/>
    </source>
</evidence>
<evidence type="ECO:0000256" key="18">
    <source>
        <dbReference type="ARBA" id="ARBA00052597"/>
    </source>
</evidence>
<evidence type="ECO:0000256" key="25">
    <source>
        <dbReference type="ARBA" id="ARBA00077989"/>
    </source>
</evidence>
<evidence type="ECO:0000256" key="3">
    <source>
        <dbReference type="ARBA" id="ARBA00004642"/>
    </source>
</evidence>
<dbReference type="GO" id="GO:0008198">
    <property type="term" value="F:ferrous iron binding"/>
    <property type="evidence" value="ECO:0007669"/>
    <property type="project" value="TreeGrafter"/>
</dbReference>
<keyword evidence="29" id="KW-1133">Transmembrane helix</keyword>
<comment type="catalytic activity">
    <reaction evidence="19">
        <text>a 1,N(6)-etheno-2'-deoxyadenosine in double-stranded DNA + 2-oxoglutarate + O2 + H2O = a 2'-deoxyadenosine in double-stranded DNA + glyoxal + succinate + CO2</text>
        <dbReference type="Rhea" id="RHEA:70463"/>
        <dbReference type="Rhea" id="RHEA-COMP:17897"/>
        <dbReference type="Rhea" id="RHEA-COMP:17903"/>
        <dbReference type="ChEBI" id="CHEBI:15377"/>
        <dbReference type="ChEBI" id="CHEBI:15379"/>
        <dbReference type="ChEBI" id="CHEBI:16526"/>
        <dbReference type="ChEBI" id="CHEBI:16810"/>
        <dbReference type="ChEBI" id="CHEBI:30031"/>
        <dbReference type="ChEBI" id="CHEBI:34779"/>
        <dbReference type="ChEBI" id="CHEBI:90615"/>
        <dbReference type="ChEBI" id="CHEBI:189583"/>
    </reaction>
    <physiologicalReaction direction="left-to-right" evidence="19">
        <dbReference type="Rhea" id="RHEA:70464"/>
    </physiologicalReaction>
</comment>
<evidence type="ECO:0000256" key="30">
    <source>
        <dbReference type="SAM" id="SignalP"/>
    </source>
</evidence>
<feature type="binding site" evidence="27">
    <location>
        <position position="535"/>
    </location>
    <ligand>
        <name>2-oxoglutarate</name>
        <dbReference type="ChEBI" id="CHEBI:16810"/>
    </ligand>
</feature>
<keyword evidence="8" id="KW-0560">Oxidoreductase</keyword>
<dbReference type="Proteomes" id="UP001153954">
    <property type="component" value="Unassembled WGS sequence"/>
</dbReference>
<evidence type="ECO:0000256" key="22">
    <source>
        <dbReference type="ARBA" id="ARBA00062909"/>
    </source>
</evidence>
<evidence type="ECO:0000256" key="17">
    <source>
        <dbReference type="ARBA" id="ARBA00051755"/>
    </source>
</evidence>
<comment type="catalytic activity">
    <reaction evidence="14">
        <text>a 1,N(6)-etheno-2'-deoxyadenosine in single-stranded DNA + 2-oxoglutarate + O2 + H2O = a 2'-deoxyadenosine in single-stranded DNA + glyoxal + succinate + CO2</text>
        <dbReference type="Rhea" id="RHEA:70459"/>
        <dbReference type="Rhea" id="RHEA-COMP:17896"/>
        <dbReference type="Rhea" id="RHEA-COMP:17904"/>
        <dbReference type="ChEBI" id="CHEBI:15377"/>
        <dbReference type="ChEBI" id="CHEBI:15379"/>
        <dbReference type="ChEBI" id="CHEBI:16526"/>
        <dbReference type="ChEBI" id="CHEBI:16810"/>
        <dbReference type="ChEBI" id="CHEBI:30031"/>
        <dbReference type="ChEBI" id="CHEBI:34779"/>
        <dbReference type="ChEBI" id="CHEBI:90615"/>
        <dbReference type="ChEBI" id="CHEBI:189583"/>
    </reaction>
    <physiologicalReaction direction="left-to-right" evidence="14">
        <dbReference type="Rhea" id="RHEA:70460"/>
    </physiologicalReaction>
</comment>
<feature type="domain" description="Alpha-ketoglutarate-dependent dioxygenase AlkB-like" evidence="31">
    <location>
        <begin position="491"/>
        <end position="581"/>
    </location>
</feature>
<evidence type="ECO:0000256" key="28">
    <source>
        <dbReference type="SAM" id="Coils"/>
    </source>
</evidence>
<dbReference type="GO" id="GO:0035516">
    <property type="term" value="F:broad specificity oxidative DNA demethylase activity"/>
    <property type="evidence" value="ECO:0007669"/>
    <property type="project" value="UniProtKB-EC"/>
</dbReference>
<evidence type="ECO:0000256" key="21">
    <source>
        <dbReference type="ARBA" id="ARBA00053025"/>
    </source>
</evidence>
<comment type="cofactor">
    <cofactor evidence="1">
        <name>Fe(2+)</name>
        <dbReference type="ChEBI" id="CHEBI:29033"/>
    </cofactor>
</comment>
<dbReference type="FunFam" id="2.60.120.590:FF:000004">
    <property type="entry name" value="DNA oxidative demethylase ALKBH2"/>
    <property type="match status" value="1"/>
</dbReference>